<evidence type="ECO:0000256" key="14">
    <source>
        <dbReference type="RuleBase" id="RU000461"/>
    </source>
</evidence>
<comment type="similarity">
    <text evidence="4 14">Belongs to the cytochrome P450 family.</text>
</comment>
<dbReference type="InterPro" id="IPR002401">
    <property type="entry name" value="Cyt_P450_E_grp-I"/>
</dbReference>
<dbReference type="AlphaFoldDB" id="A0A903UHD9"/>
<evidence type="ECO:0000256" key="7">
    <source>
        <dbReference type="ARBA" id="ARBA00022824"/>
    </source>
</evidence>
<dbReference type="Proteomes" id="UP000008820">
    <property type="component" value="Chromosome 2"/>
</dbReference>
<keyword evidence="10 13" id="KW-0408">Iron</keyword>
<evidence type="ECO:0000256" key="4">
    <source>
        <dbReference type="ARBA" id="ARBA00010617"/>
    </source>
</evidence>
<keyword evidence="6 13" id="KW-0479">Metal-binding</keyword>
<organism evidence="16 17">
    <name type="scientific">Aedes aegypti</name>
    <name type="common">Yellowfever mosquito</name>
    <name type="synonym">Culex aegypti</name>
    <dbReference type="NCBI Taxonomy" id="7159"/>
    <lineage>
        <taxon>Eukaryota</taxon>
        <taxon>Metazoa</taxon>
        <taxon>Ecdysozoa</taxon>
        <taxon>Arthropoda</taxon>
        <taxon>Hexapoda</taxon>
        <taxon>Insecta</taxon>
        <taxon>Pterygota</taxon>
        <taxon>Neoptera</taxon>
        <taxon>Endopterygota</taxon>
        <taxon>Diptera</taxon>
        <taxon>Nematocera</taxon>
        <taxon>Culicoidea</taxon>
        <taxon>Culicidae</taxon>
        <taxon>Culicinae</taxon>
        <taxon>Aedini</taxon>
        <taxon>Aedes</taxon>
        <taxon>Stegomyia</taxon>
    </lineage>
</organism>
<dbReference type="PROSITE" id="PS00086">
    <property type="entry name" value="CYTOCHROME_P450"/>
    <property type="match status" value="1"/>
</dbReference>
<keyword evidence="5 13" id="KW-0349">Heme</keyword>
<evidence type="ECO:0000256" key="15">
    <source>
        <dbReference type="SAM" id="Phobius"/>
    </source>
</evidence>
<evidence type="ECO:0000256" key="10">
    <source>
        <dbReference type="ARBA" id="ARBA00023004"/>
    </source>
</evidence>
<dbReference type="GO" id="GO:0005789">
    <property type="term" value="C:endoplasmic reticulum membrane"/>
    <property type="evidence" value="ECO:0007669"/>
    <property type="project" value="UniProtKB-SubCell"/>
</dbReference>
<name>A0A903UHD9_AEDAE</name>
<keyword evidence="17" id="KW-1185">Reference proteome</keyword>
<evidence type="ECO:0000313" key="16">
    <source>
        <dbReference type="EnsemblMetazoa" id="AAEL009129-PB"/>
    </source>
</evidence>
<dbReference type="Gene3D" id="1.10.630.10">
    <property type="entry name" value="Cytochrome P450"/>
    <property type="match status" value="1"/>
</dbReference>
<dbReference type="FunFam" id="1.10.630.10:FF:000042">
    <property type="entry name" value="Cytochrome P450"/>
    <property type="match status" value="1"/>
</dbReference>
<keyword evidence="15" id="KW-1133">Transmembrane helix</keyword>
<comment type="subcellular location">
    <subcellularLocation>
        <location evidence="3">Endoplasmic reticulum membrane</location>
        <topology evidence="3">Peripheral membrane protein</topology>
    </subcellularLocation>
    <subcellularLocation>
        <location evidence="2">Microsome membrane</location>
        <topology evidence="2">Peripheral membrane protein</topology>
    </subcellularLocation>
</comment>
<dbReference type="OrthoDB" id="2789670at2759"/>
<dbReference type="InterPro" id="IPR001128">
    <property type="entry name" value="Cyt_P450"/>
</dbReference>
<evidence type="ECO:0000256" key="5">
    <source>
        <dbReference type="ARBA" id="ARBA00022617"/>
    </source>
</evidence>
<dbReference type="InterPro" id="IPR050476">
    <property type="entry name" value="Insect_CytP450_Detox"/>
</dbReference>
<dbReference type="PANTHER" id="PTHR24292:SF93">
    <property type="entry name" value="CYTOCHROME P450 310A1-RELATED"/>
    <property type="match status" value="1"/>
</dbReference>
<keyword evidence="8" id="KW-0492">Microsome</keyword>
<comment type="cofactor">
    <cofactor evidence="1 13">
        <name>heme</name>
        <dbReference type="ChEBI" id="CHEBI:30413"/>
    </cofactor>
</comment>
<gene>
    <name evidence="16" type="primary">5571544</name>
</gene>
<evidence type="ECO:0000256" key="13">
    <source>
        <dbReference type="PIRSR" id="PIRSR602401-1"/>
    </source>
</evidence>
<keyword evidence="9 14" id="KW-0560">Oxidoreductase</keyword>
<dbReference type="InterPro" id="IPR017972">
    <property type="entry name" value="Cyt_P450_CS"/>
</dbReference>
<keyword evidence="15" id="KW-0812">Transmembrane</keyword>
<keyword evidence="11 14" id="KW-0503">Monooxygenase</keyword>
<evidence type="ECO:0000256" key="8">
    <source>
        <dbReference type="ARBA" id="ARBA00022848"/>
    </source>
</evidence>
<feature type="transmembrane region" description="Helical" evidence="15">
    <location>
        <begin position="466"/>
        <end position="488"/>
    </location>
</feature>
<evidence type="ECO:0000256" key="1">
    <source>
        <dbReference type="ARBA" id="ARBA00001971"/>
    </source>
</evidence>
<protein>
    <recommendedName>
        <fullName evidence="18">Cytochrome P450</fullName>
    </recommendedName>
</protein>
<dbReference type="GO" id="GO:0016705">
    <property type="term" value="F:oxidoreductase activity, acting on paired donors, with incorporation or reduction of molecular oxygen"/>
    <property type="evidence" value="ECO:0007669"/>
    <property type="project" value="InterPro"/>
</dbReference>
<dbReference type="Pfam" id="PF00067">
    <property type="entry name" value="p450"/>
    <property type="match status" value="1"/>
</dbReference>
<reference evidence="16 17" key="1">
    <citation type="submission" date="2017-06" db="EMBL/GenBank/DDBJ databases">
        <title>Aedes aegypti genome working group (AGWG) sequencing and assembly.</title>
        <authorList>
            <consortium name="Aedes aegypti Genome Working Group (AGWG)"/>
            <person name="Matthews B.J."/>
        </authorList>
    </citation>
    <scope>NUCLEOTIDE SEQUENCE [LARGE SCALE GENOMIC DNA]</scope>
    <source>
        <strain evidence="16 17">LVP_AGWG</strain>
    </source>
</reference>
<evidence type="ECO:0000256" key="3">
    <source>
        <dbReference type="ARBA" id="ARBA00004406"/>
    </source>
</evidence>
<dbReference type="CDD" id="cd11056">
    <property type="entry name" value="CYP6-like"/>
    <property type="match status" value="1"/>
</dbReference>
<dbReference type="GO" id="GO:0004497">
    <property type="term" value="F:monooxygenase activity"/>
    <property type="evidence" value="ECO:0007669"/>
    <property type="project" value="UniProtKB-KW"/>
</dbReference>
<evidence type="ECO:0000313" key="17">
    <source>
        <dbReference type="Proteomes" id="UP000008820"/>
    </source>
</evidence>
<dbReference type="GO" id="GO:0020037">
    <property type="term" value="F:heme binding"/>
    <property type="evidence" value="ECO:0007669"/>
    <property type="project" value="InterPro"/>
</dbReference>
<dbReference type="EnsemblMetazoa" id="AAEL009129-RB">
    <property type="protein sequence ID" value="AAEL009129-PB"/>
    <property type="gene ID" value="AAEL009129"/>
</dbReference>
<evidence type="ECO:0008006" key="18">
    <source>
        <dbReference type="Google" id="ProtNLM"/>
    </source>
</evidence>
<evidence type="ECO:0000256" key="12">
    <source>
        <dbReference type="ARBA" id="ARBA00023136"/>
    </source>
</evidence>
<dbReference type="PANTHER" id="PTHR24292">
    <property type="entry name" value="CYTOCHROME P450"/>
    <property type="match status" value="1"/>
</dbReference>
<keyword evidence="12 15" id="KW-0472">Membrane</keyword>
<proteinExistence type="inferred from homology"/>
<feature type="transmembrane region" description="Helical" evidence="15">
    <location>
        <begin position="29"/>
        <end position="52"/>
    </location>
</feature>
<dbReference type="PRINTS" id="PR00385">
    <property type="entry name" value="P450"/>
</dbReference>
<reference evidence="16" key="2">
    <citation type="submission" date="2022-10" db="UniProtKB">
        <authorList>
            <consortium name="EnsemblMetazoa"/>
        </authorList>
    </citation>
    <scope>IDENTIFICATION</scope>
    <source>
        <strain evidence="16">LVP_AGWG</strain>
    </source>
</reference>
<evidence type="ECO:0000256" key="6">
    <source>
        <dbReference type="ARBA" id="ARBA00022723"/>
    </source>
</evidence>
<evidence type="ECO:0000256" key="2">
    <source>
        <dbReference type="ARBA" id="ARBA00004174"/>
    </source>
</evidence>
<dbReference type="SUPFAM" id="SSF48264">
    <property type="entry name" value="Cytochrome P450"/>
    <property type="match status" value="1"/>
</dbReference>
<evidence type="ECO:0000256" key="9">
    <source>
        <dbReference type="ARBA" id="ARBA00023002"/>
    </source>
</evidence>
<evidence type="ECO:0000256" key="11">
    <source>
        <dbReference type="ARBA" id="ARBA00023033"/>
    </source>
</evidence>
<feature type="binding site" description="axial binding residue" evidence="13">
    <location>
        <position position="465"/>
    </location>
    <ligand>
        <name>heme</name>
        <dbReference type="ChEBI" id="CHEBI:30413"/>
    </ligand>
    <ligandPart>
        <name>Fe</name>
        <dbReference type="ChEBI" id="CHEBI:18248"/>
    </ligandPart>
</feature>
<keyword evidence="7" id="KW-0256">Endoplasmic reticulum</keyword>
<sequence length="520" mass="59011">MVSTQRLLETLDKANWRSKASAVSLSKMLFIYSVALLCIAVTLALKYVYSYWDRHGLPSVKPHIPFGNLKTVVKKTESFGIAINQLYWQTKGQLAGIYLFFRPAILVRDAHLAQQIMTTDFNHFHDRGIYCNEEGDPFSANLFALPGKRWRNLRNKLTPLFTGGQLRGMMPTILEVGEKLQKHLEPVAERQEVVEIRDIVSRFVLEIIATVFFGFEANCIEDRDDSFSKVLREAQGERLSAVLRAAAMFVCPGLLRYTGISSLEPQVIAFVSEIVTKQIEHREKNSVTRKDFIQQLIEIRRGSGENQVPAMSIEQCAANVFLFYAAGSETSTGTIAFSMHELSHHADVMKKLQDEIDDALAKSNGAITYESVMQMQYLDLCVKETLRKYPGLPFLNRECTMDYKVPDSDLVIRKGTQLVLPIYGFSMDEQYFPEPECYIPERFEEASKNYDEKAYYPFGDGPRNCIAYRMGVLITKIGLILLLSKFTFEATQGPKMMFSSASVPLLPKDGISLKISNRKR</sequence>
<dbReference type="GO" id="GO:0005506">
    <property type="term" value="F:iron ion binding"/>
    <property type="evidence" value="ECO:0007669"/>
    <property type="project" value="InterPro"/>
</dbReference>
<dbReference type="InterPro" id="IPR036396">
    <property type="entry name" value="Cyt_P450_sf"/>
</dbReference>
<dbReference type="PRINTS" id="PR00463">
    <property type="entry name" value="EP450I"/>
</dbReference>
<accession>A0A903UHD9</accession>